<evidence type="ECO:0000256" key="2">
    <source>
        <dbReference type="ARBA" id="ARBA00022490"/>
    </source>
</evidence>
<name>A0A4R1F3C1_9GAMM</name>
<dbReference type="NCBIfam" id="TIGR00406">
    <property type="entry name" value="prmA"/>
    <property type="match status" value="1"/>
</dbReference>
<keyword evidence="7" id="KW-0687">Ribonucleoprotein</keyword>
<feature type="binding site" evidence="6">
    <location>
        <position position="233"/>
    </location>
    <ligand>
        <name>S-adenosyl-L-methionine</name>
        <dbReference type="ChEBI" id="CHEBI:59789"/>
    </ligand>
</feature>
<keyword evidence="5 6" id="KW-0949">S-adenosyl-L-methionine</keyword>
<dbReference type="OrthoDB" id="9785995at2"/>
<comment type="similarity">
    <text evidence="1 6">Belongs to the methyltransferase superfamily. PrmA family.</text>
</comment>
<feature type="binding site" evidence="6">
    <location>
        <position position="148"/>
    </location>
    <ligand>
        <name>S-adenosyl-L-methionine</name>
        <dbReference type="ChEBI" id="CHEBI:59789"/>
    </ligand>
</feature>
<dbReference type="InterPro" id="IPR029063">
    <property type="entry name" value="SAM-dependent_MTases_sf"/>
</dbReference>
<dbReference type="PANTHER" id="PTHR43648">
    <property type="entry name" value="ELECTRON TRANSFER FLAVOPROTEIN BETA SUBUNIT LYSINE METHYLTRANSFERASE"/>
    <property type="match status" value="1"/>
</dbReference>
<evidence type="ECO:0000256" key="4">
    <source>
        <dbReference type="ARBA" id="ARBA00022679"/>
    </source>
</evidence>
<evidence type="ECO:0000256" key="3">
    <source>
        <dbReference type="ARBA" id="ARBA00022603"/>
    </source>
</evidence>
<dbReference type="InterPro" id="IPR004498">
    <property type="entry name" value="Ribosomal_PrmA_MeTrfase"/>
</dbReference>
<dbReference type="EC" id="2.1.1.-" evidence="6"/>
<dbReference type="CDD" id="cd02440">
    <property type="entry name" value="AdoMet_MTases"/>
    <property type="match status" value="1"/>
</dbReference>
<evidence type="ECO:0000313" key="7">
    <source>
        <dbReference type="EMBL" id="TCJ84901.1"/>
    </source>
</evidence>
<dbReference type="RefSeq" id="WP_131906627.1">
    <property type="nucleotide sequence ID" value="NZ_BAAAFU010000006.1"/>
</dbReference>
<keyword evidence="3 6" id="KW-0489">Methyltransferase</keyword>
<dbReference type="Pfam" id="PF06325">
    <property type="entry name" value="PrmA"/>
    <property type="match status" value="1"/>
</dbReference>
<dbReference type="Gene3D" id="3.40.50.150">
    <property type="entry name" value="Vaccinia Virus protein VP39"/>
    <property type="match status" value="1"/>
</dbReference>
<feature type="binding site" evidence="6">
    <location>
        <position position="169"/>
    </location>
    <ligand>
        <name>S-adenosyl-L-methionine</name>
        <dbReference type="ChEBI" id="CHEBI:59789"/>
    </ligand>
</feature>
<sequence length="296" mass="33212">MSEQRWLQLVCQTDQQNHAIIENAMESANALSITFQDAKDTPVLEPLPGETPLWDELIITALFDYDTDLSKLTNALETHREEWHVGSVLVETIEDQDWERVWMKDFHPMQFGDNLWIYPSNYDVPEDDSVKILLDPGLAFGTGTHPTTSLCLEWLDQNHPTDKLVIDYGCGSGILALAAAKLGSKNIIATDIDPQALTATYDNMERNNISKDAIQCYLPDDCPQQPADLLLANILCGPLRELFPLFASLTRSGGQLVLSGILSEQKDQILETYSAAFKDFEVKILEDWVRISAIKT</sequence>
<feature type="binding site" evidence="6">
    <location>
        <position position="191"/>
    </location>
    <ligand>
        <name>S-adenosyl-L-methionine</name>
        <dbReference type="ChEBI" id="CHEBI:59789"/>
    </ligand>
</feature>
<dbReference type="AlphaFoldDB" id="A0A4R1F3C1"/>
<evidence type="ECO:0000256" key="5">
    <source>
        <dbReference type="ARBA" id="ARBA00022691"/>
    </source>
</evidence>
<keyword evidence="2 6" id="KW-0963">Cytoplasm</keyword>
<evidence type="ECO:0000256" key="6">
    <source>
        <dbReference type="HAMAP-Rule" id="MF_00735"/>
    </source>
</evidence>
<comment type="function">
    <text evidence="6">Methylates ribosomal protein L11.</text>
</comment>
<dbReference type="Proteomes" id="UP000294887">
    <property type="component" value="Unassembled WGS sequence"/>
</dbReference>
<keyword evidence="7" id="KW-0689">Ribosomal protein</keyword>
<proteinExistence type="inferred from homology"/>
<dbReference type="GO" id="GO:0005840">
    <property type="term" value="C:ribosome"/>
    <property type="evidence" value="ECO:0007669"/>
    <property type="project" value="UniProtKB-KW"/>
</dbReference>
<dbReference type="GO" id="GO:0032259">
    <property type="term" value="P:methylation"/>
    <property type="evidence" value="ECO:0007669"/>
    <property type="project" value="UniProtKB-KW"/>
</dbReference>
<reference evidence="7 8" key="1">
    <citation type="submission" date="2019-03" db="EMBL/GenBank/DDBJ databases">
        <title>Genomic Encyclopedia of Type Strains, Phase IV (KMG-IV): sequencing the most valuable type-strain genomes for metagenomic binning, comparative biology and taxonomic classification.</title>
        <authorList>
            <person name="Goeker M."/>
        </authorList>
    </citation>
    <scope>NUCLEOTIDE SEQUENCE [LARGE SCALE GENOMIC DNA]</scope>
    <source>
        <strain evidence="7 8">DSM 24830</strain>
    </source>
</reference>
<dbReference type="SUPFAM" id="SSF53335">
    <property type="entry name" value="S-adenosyl-L-methionine-dependent methyltransferases"/>
    <property type="match status" value="1"/>
</dbReference>
<dbReference type="PIRSF" id="PIRSF000401">
    <property type="entry name" value="RPL11_MTase"/>
    <property type="match status" value="1"/>
</dbReference>
<protein>
    <recommendedName>
        <fullName evidence="6">Ribosomal protein L11 methyltransferase</fullName>
        <shortName evidence="6">L11 Mtase</shortName>
        <ecNumber evidence="6">2.1.1.-</ecNumber>
    </recommendedName>
</protein>
<comment type="caution">
    <text evidence="7">The sequence shown here is derived from an EMBL/GenBank/DDBJ whole genome shotgun (WGS) entry which is preliminary data.</text>
</comment>
<evidence type="ECO:0000256" key="1">
    <source>
        <dbReference type="ARBA" id="ARBA00009741"/>
    </source>
</evidence>
<accession>A0A4R1F3C1</accession>
<dbReference type="GO" id="GO:0005829">
    <property type="term" value="C:cytosol"/>
    <property type="evidence" value="ECO:0007669"/>
    <property type="project" value="TreeGrafter"/>
</dbReference>
<comment type="catalytic activity">
    <reaction evidence="6">
        <text>L-lysyl-[protein] + 3 S-adenosyl-L-methionine = N(6),N(6),N(6)-trimethyl-L-lysyl-[protein] + 3 S-adenosyl-L-homocysteine + 3 H(+)</text>
        <dbReference type="Rhea" id="RHEA:54192"/>
        <dbReference type="Rhea" id="RHEA-COMP:9752"/>
        <dbReference type="Rhea" id="RHEA-COMP:13826"/>
        <dbReference type="ChEBI" id="CHEBI:15378"/>
        <dbReference type="ChEBI" id="CHEBI:29969"/>
        <dbReference type="ChEBI" id="CHEBI:57856"/>
        <dbReference type="ChEBI" id="CHEBI:59789"/>
        <dbReference type="ChEBI" id="CHEBI:61961"/>
    </reaction>
</comment>
<keyword evidence="4 6" id="KW-0808">Transferase</keyword>
<dbReference type="GO" id="GO:0016279">
    <property type="term" value="F:protein-lysine N-methyltransferase activity"/>
    <property type="evidence" value="ECO:0007669"/>
    <property type="project" value="TreeGrafter"/>
</dbReference>
<dbReference type="EMBL" id="SMFQ01000004">
    <property type="protein sequence ID" value="TCJ84901.1"/>
    <property type="molecule type" value="Genomic_DNA"/>
</dbReference>
<organism evidence="7 8">
    <name type="scientific">Cocleimonas flava</name>
    <dbReference type="NCBI Taxonomy" id="634765"/>
    <lineage>
        <taxon>Bacteria</taxon>
        <taxon>Pseudomonadati</taxon>
        <taxon>Pseudomonadota</taxon>
        <taxon>Gammaproteobacteria</taxon>
        <taxon>Thiotrichales</taxon>
        <taxon>Thiotrichaceae</taxon>
        <taxon>Cocleimonas</taxon>
    </lineage>
</organism>
<dbReference type="HAMAP" id="MF_00735">
    <property type="entry name" value="Methyltr_PrmA"/>
    <property type="match status" value="1"/>
</dbReference>
<dbReference type="PANTHER" id="PTHR43648:SF1">
    <property type="entry name" value="ELECTRON TRANSFER FLAVOPROTEIN BETA SUBUNIT LYSINE METHYLTRANSFERASE"/>
    <property type="match status" value="1"/>
</dbReference>
<keyword evidence="8" id="KW-1185">Reference proteome</keyword>
<comment type="subcellular location">
    <subcellularLocation>
        <location evidence="6">Cytoplasm</location>
    </subcellularLocation>
</comment>
<dbReference type="InterPro" id="IPR050078">
    <property type="entry name" value="Ribosomal_L11_MeTrfase_PrmA"/>
</dbReference>
<gene>
    <name evidence="6" type="primary">prmA</name>
    <name evidence="7" type="ORF">EV695_2864</name>
</gene>
<evidence type="ECO:0000313" key="8">
    <source>
        <dbReference type="Proteomes" id="UP000294887"/>
    </source>
</evidence>